<dbReference type="EMBL" id="ML208369">
    <property type="protein sequence ID" value="TFK67691.1"/>
    <property type="molecule type" value="Genomic_DNA"/>
</dbReference>
<reference evidence="1 2" key="1">
    <citation type="journal article" date="2019" name="Nat. Ecol. Evol.">
        <title>Megaphylogeny resolves global patterns of mushroom evolution.</title>
        <authorList>
            <person name="Varga T."/>
            <person name="Krizsan K."/>
            <person name="Foldi C."/>
            <person name="Dima B."/>
            <person name="Sanchez-Garcia M."/>
            <person name="Sanchez-Ramirez S."/>
            <person name="Szollosi G.J."/>
            <person name="Szarkandi J.G."/>
            <person name="Papp V."/>
            <person name="Albert L."/>
            <person name="Andreopoulos W."/>
            <person name="Angelini C."/>
            <person name="Antonin V."/>
            <person name="Barry K.W."/>
            <person name="Bougher N.L."/>
            <person name="Buchanan P."/>
            <person name="Buyck B."/>
            <person name="Bense V."/>
            <person name="Catcheside P."/>
            <person name="Chovatia M."/>
            <person name="Cooper J."/>
            <person name="Damon W."/>
            <person name="Desjardin D."/>
            <person name="Finy P."/>
            <person name="Geml J."/>
            <person name="Haridas S."/>
            <person name="Hughes K."/>
            <person name="Justo A."/>
            <person name="Karasinski D."/>
            <person name="Kautmanova I."/>
            <person name="Kiss B."/>
            <person name="Kocsube S."/>
            <person name="Kotiranta H."/>
            <person name="LaButti K.M."/>
            <person name="Lechner B.E."/>
            <person name="Liimatainen K."/>
            <person name="Lipzen A."/>
            <person name="Lukacs Z."/>
            <person name="Mihaltcheva S."/>
            <person name="Morgado L.N."/>
            <person name="Niskanen T."/>
            <person name="Noordeloos M.E."/>
            <person name="Ohm R.A."/>
            <person name="Ortiz-Santana B."/>
            <person name="Ovrebo C."/>
            <person name="Racz N."/>
            <person name="Riley R."/>
            <person name="Savchenko A."/>
            <person name="Shiryaev A."/>
            <person name="Soop K."/>
            <person name="Spirin V."/>
            <person name="Szebenyi C."/>
            <person name="Tomsovsky M."/>
            <person name="Tulloss R.E."/>
            <person name="Uehling J."/>
            <person name="Grigoriev I.V."/>
            <person name="Vagvolgyi C."/>
            <person name="Papp T."/>
            <person name="Martin F.M."/>
            <person name="Miettinen O."/>
            <person name="Hibbett D.S."/>
            <person name="Nagy L.G."/>
        </authorList>
    </citation>
    <scope>NUCLEOTIDE SEQUENCE [LARGE SCALE GENOMIC DNA]</scope>
    <source>
        <strain evidence="1 2">NL-1719</strain>
    </source>
</reference>
<evidence type="ECO:0000313" key="1">
    <source>
        <dbReference type="EMBL" id="TFK67691.1"/>
    </source>
</evidence>
<dbReference type="Proteomes" id="UP000308600">
    <property type="component" value="Unassembled WGS sequence"/>
</dbReference>
<proteinExistence type="predicted"/>
<keyword evidence="2" id="KW-1185">Reference proteome</keyword>
<protein>
    <submittedName>
        <fullName evidence="1">Uncharacterized protein</fullName>
    </submittedName>
</protein>
<organism evidence="1 2">
    <name type="scientific">Pluteus cervinus</name>
    <dbReference type="NCBI Taxonomy" id="181527"/>
    <lineage>
        <taxon>Eukaryota</taxon>
        <taxon>Fungi</taxon>
        <taxon>Dikarya</taxon>
        <taxon>Basidiomycota</taxon>
        <taxon>Agaricomycotina</taxon>
        <taxon>Agaricomycetes</taxon>
        <taxon>Agaricomycetidae</taxon>
        <taxon>Agaricales</taxon>
        <taxon>Pluteineae</taxon>
        <taxon>Pluteaceae</taxon>
        <taxon>Pluteus</taxon>
    </lineage>
</organism>
<name>A0ACD3AQ73_9AGAR</name>
<gene>
    <name evidence="1" type="ORF">BDN72DRAFT_84838</name>
</gene>
<accession>A0ACD3AQ73</accession>
<evidence type="ECO:0000313" key="2">
    <source>
        <dbReference type="Proteomes" id="UP000308600"/>
    </source>
</evidence>
<sequence>MQPETVQNPSRAPTSLTRSMTQSALSEAEPVVLLEEISFSYNLPWRRKPYMKLQWVPKLPRVTRSYKSPQLHVENTKNVIWAVREGFPINSSGITVQVLISRPVKLDLVIAEYKLSADAIFARFLENSNDQTTTISETIKPQSSILNIIIRKDGLSTMISSSMLSHEVIKQMKTGQAGVELLLGLDIPGDRKDVWHITLNI</sequence>